<proteinExistence type="predicted"/>
<protein>
    <submittedName>
        <fullName evidence="1">Uncharacterized protein</fullName>
    </submittedName>
</protein>
<accession>A0ABR0MEZ5</accession>
<sequence length="59" mass="6494">MSRGETFPNLHGQLDVTGLAFQIYDAPSWFSFVVASSSYLACLIASSPRVEHLVFTESL</sequence>
<dbReference type="Proteomes" id="UP001358586">
    <property type="component" value="Chromosome 13"/>
</dbReference>
<reference evidence="1 2" key="1">
    <citation type="submission" date="2023-03" db="EMBL/GenBank/DDBJ databases">
        <title>WGS of Gossypium arboreum.</title>
        <authorList>
            <person name="Yu D."/>
        </authorList>
    </citation>
    <scope>NUCLEOTIDE SEQUENCE [LARGE SCALE GENOMIC DNA]</scope>
    <source>
        <tissue evidence="1">Leaf</tissue>
    </source>
</reference>
<name>A0ABR0MEZ5_GOSAR</name>
<dbReference type="EMBL" id="JARKNE010000013">
    <property type="protein sequence ID" value="KAK5771837.1"/>
    <property type="molecule type" value="Genomic_DNA"/>
</dbReference>
<comment type="caution">
    <text evidence="1">The sequence shown here is derived from an EMBL/GenBank/DDBJ whole genome shotgun (WGS) entry which is preliminary data.</text>
</comment>
<evidence type="ECO:0000313" key="1">
    <source>
        <dbReference type="EMBL" id="KAK5771837.1"/>
    </source>
</evidence>
<keyword evidence="2" id="KW-1185">Reference proteome</keyword>
<organism evidence="1 2">
    <name type="scientific">Gossypium arboreum</name>
    <name type="common">Tree cotton</name>
    <name type="synonym">Gossypium nanking</name>
    <dbReference type="NCBI Taxonomy" id="29729"/>
    <lineage>
        <taxon>Eukaryota</taxon>
        <taxon>Viridiplantae</taxon>
        <taxon>Streptophyta</taxon>
        <taxon>Embryophyta</taxon>
        <taxon>Tracheophyta</taxon>
        <taxon>Spermatophyta</taxon>
        <taxon>Magnoliopsida</taxon>
        <taxon>eudicotyledons</taxon>
        <taxon>Gunneridae</taxon>
        <taxon>Pentapetalae</taxon>
        <taxon>rosids</taxon>
        <taxon>malvids</taxon>
        <taxon>Malvales</taxon>
        <taxon>Malvaceae</taxon>
        <taxon>Malvoideae</taxon>
        <taxon>Gossypium</taxon>
    </lineage>
</organism>
<evidence type="ECO:0000313" key="2">
    <source>
        <dbReference type="Proteomes" id="UP001358586"/>
    </source>
</evidence>
<gene>
    <name evidence="1" type="ORF">PVK06_048087</name>
</gene>